<evidence type="ECO:0000313" key="1">
    <source>
        <dbReference type="EMBL" id="AFM15020.1"/>
    </source>
</evidence>
<gene>
    <name evidence="1" type="ordered locus">Mycch_0194</name>
</gene>
<dbReference type="STRING" id="710421.Mycch_0194"/>
<dbReference type="AlphaFoldDB" id="I4BCL3"/>
<dbReference type="HOGENOM" id="CLU_1276453_0_0_11"/>
<organism evidence="1 2">
    <name type="scientific">Mycolicibacterium chubuense (strain NBB4)</name>
    <name type="common">Mycobacterium chubuense</name>
    <dbReference type="NCBI Taxonomy" id="710421"/>
    <lineage>
        <taxon>Bacteria</taxon>
        <taxon>Bacillati</taxon>
        <taxon>Actinomycetota</taxon>
        <taxon>Actinomycetes</taxon>
        <taxon>Mycobacteriales</taxon>
        <taxon>Mycobacteriaceae</taxon>
        <taxon>Mycolicibacterium</taxon>
    </lineage>
</organism>
<dbReference type="RefSeq" id="WP_014813512.1">
    <property type="nucleotide sequence ID" value="NC_018027.1"/>
</dbReference>
<dbReference type="EMBL" id="CP003053">
    <property type="protein sequence ID" value="AFM15020.1"/>
    <property type="molecule type" value="Genomic_DNA"/>
</dbReference>
<accession>I4BCL3</accession>
<dbReference type="Proteomes" id="UP000006057">
    <property type="component" value="Chromosome"/>
</dbReference>
<keyword evidence="2" id="KW-1185">Reference proteome</keyword>
<proteinExistence type="predicted"/>
<name>I4BCL3_MYCCN</name>
<dbReference type="KEGG" id="mcb:Mycch_0194"/>
<reference evidence="1 2" key="1">
    <citation type="submission" date="2012-06" db="EMBL/GenBank/DDBJ databases">
        <title>Complete sequence of chromosome of Mycobacterium chubuense NBB4.</title>
        <authorList>
            <consortium name="US DOE Joint Genome Institute"/>
            <person name="Lucas S."/>
            <person name="Han J."/>
            <person name="Lapidus A."/>
            <person name="Cheng J.-F."/>
            <person name="Goodwin L."/>
            <person name="Pitluck S."/>
            <person name="Peters L."/>
            <person name="Mikhailova N."/>
            <person name="Teshima H."/>
            <person name="Detter J.C."/>
            <person name="Han C."/>
            <person name="Tapia R."/>
            <person name="Land M."/>
            <person name="Hauser L."/>
            <person name="Kyrpides N."/>
            <person name="Ivanova N."/>
            <person name="Pagani I."/>
            <person name="Mattes T."/>
            <person name="Holmes A."/>
            <person name="Rutledge P."/>
            <person name="Paulsen I."/>
            <person name="Coleman N."/>
            <person name="Woyke T."/>
        </authorList>
    </citation>
    <scope>NUCLEOTIDE SEQUENCE [LARGE SCALE GENOMIC DNA]</scope>
    <source>
        <strain evidence="1 2">NBB4</strain>
    </source>
</reference>
<evidence type="ECO:0000313" key="2">
    <source>
        <dbReference type="Proteomes" id="UP000006057"/>
    </source>
</evidence>
<dbReference type="PATRIC" id="fig|710421.3.peg.187"/>
<sequence>METVASTISDAQNGPIEWSHSQDDVVEAVEQVFSYFKDRDESEMKLLEDIWDWVEKVASLGGEEVELAVKIGVAAAFAPFAAIGAGYMEAAEEIKRGKASMAFAKGLVMGVMQESSDNVRDYFWEDEPEFNAAFEEGGKMAQYYTDGGLAIGYAQGKGVFSDGLAVGFWADLKSHLTDSQEAQMPPAENQENWSRNDWIDYYTATASAFYLAHITE</sequence>
<protein>
    <submittedName>
        <fullName evidence="1">Uncharacterized protein</fullName>
    </submittedName>
</protein>